<proteinExistence type="predicted"/>
<feature type="transmembrane region" description="Helical" evidence="1">
    <location>
        <begin position="32"/>
        <end position="65"/>
    </location>
</feature>
<evidence type="ECO:0000313" key="2">
    <source>
        <dbReference type="EMBL" id="KKS98985.1"/>
    </source>
</evidence>
<feature type="transmembrane region" description="Helical" evidence="1">
    <location>
        <begin position="86"/>
        <end position="108"/>
    </location>
</feature>
<organism evidence="2 3">
    <name type="scientific">Candidatus Woesebacteria bacterium GW2011_GWB1_43_14</name>
    <dbReference type="NCBI Taxonomy" id="1618578"/>
    <lineage>
        <taxon>Bacteria</taxon>
        <taxon>Candidatus Woeseibacteriota</taxon>
    </lineage>
</organism>
<dbReference type="Proteomes" id="UP000034090">
    <property type="component" value="Unassembled WGS sequence"/>
</dbReference>
<dbReference type="AlphaFoldDB" id="A0A0G1DM71"/>
<dbReference type="STRING" id="1618578.UV74_C0001G0095"/>
<keyword evidence="1" id="KW-0472">Membrane</keyword>
<reference evidence="2 3" key="1">
    <citation type="journal article" date="2015" name="Nature">
        <title>rRNA introns, odd ribosomes, and small enigmatic genomes across a large radiation of phyla.</title>
        <authorList>
            <person name="Brown C.T."/>
            <person name="Hug L.A."/>
            <person name="Thomas B.C."/>
            <person name="Sharon I."/>
            <person name="Castelle C.J."/>
            <person name="Singh A."/>
            <person name="Wilkins M.J."/>
            <person name="Williams K.H."/>
            <person name="Banfield J.F."/>
        </authorList>
    </citation>
    <scope>NUCLEOTIDE SEQUENCE [LARGE SCALE GENOMIC DNA]</scope>
</reference>
<protein>
    <submittedName>
        <fullName evidence="2">Uncharacterized protein</fullName>
    </submittedName>
</protein>
<evidence type="ECO:0000313" key="3">
    <source>
        <dbReference type="Proteomes" id="UP000034090"/>
    </source>
</evidence>
<evidence type="ECO:0000256" key="1">
    <source>
        <dbReference type="SAM" id="Phobius"/>
    </source>
</evidence>
<name>A0A0G1DM71_9BACT</name>
<comment type="caution">
    <text evidence="2">The sequence shown here is derived from an EMBL/GenBank/DDBJ whole genome shotgun (WGS) entry which is preliminary data.</text>
</comment>
<keyword evidence="1" id="KW-1133">Transmembrane helix</keyword>
<gene>
    <name evidence="2" type="ORF">UV74_C0001G0095</name>
</gene>
<keyword evidence="1" id="KW-0812">Transmembrane</keyword>
<accession>A0A0G1DM71</accession>
<dbReference type="EMBL" id="LCFQ01000001">
    <property type="protein sequence ID" value="KKS98985.1"/>
    <property type="molecule type" value="Genomic_DNA"/>
</dbReference>
<sequence>MKYLSQIPIYPSDEPLRGPGTLGNPGSEAGAVGLFIAFISGLIGLMTIIAGLWFLFNIFFGAIGIIGAGGDAKKMEGAQAKLTTGIIGIVVVISAIFIVDFIGSFLGLELLNPIRYLETIVPGR</sequence>